<evidence type="ECO:0000313" key="3">
    <source>
        <dbReference type="Proteomes" id="UP001211544"/>
    </source>
</evidence>
<evidence type="ECO:0000313" key="2">
    <source>
        <dbReference type="EMBL" id="WBG93455.1"/>
    </source>
</evidence>
<proteinExistence type="predicted"/>
<dbReference type="PROSITE" id="PS50987">
    <property type="entry name" value="HTH_ARSR_2"/>
    <property type="match status" value="1"/>
</dbReference>
<keyword evidence="3" id="KW-1185">Reference proteome</keyword>
<keyword evidence="2" id="KW-0614">Plasmid</keyword>
<evidence type="ECO:0000259" key="1">
    <source>
        <dbReference type="PROSITE" id="PS50987"/>
    </source>
</evidence>
<dbReference type="InterPro" id="IPR001845">
    <property type="entry name" value="HTH_ArsR_DNA-bd_dom"/>
</dbReference>
<dbReference type="GO" id="GO:0003700">
    <property type="term" value="F:DNA-binding transcription factor activity"/>
    <property type="evidence" value="ECO:0007669"/>
    <property type="project" value="InterPro"/>
</dbReference>
<reference evidence="2 3" key="1">
    <citation type="journal article" date="2022" name="J Glob Antimicrob Resist">
        <title>First complete genome of a multidrug resistant strain of the novel human pathogen Kalamiella piersonii (GABEKP28) identified in human saliva.</title>
        <authorList>
            <person name="McDonagh F."/>
            <person name="Singh N.K."/>
            <person name="Venkateswaran K."/>
            <person name="Lonappan A.M."/>
            <person name="Hallahan B."/>
            <person name="Tuohy A."/>
            <person name="Burke L."/>
            <person name="Kovarova A."/>
            <person name="Miliotis G."/>
        </authorList>
    </citation>
    <scope>NUCLEOTIDE SEQUENCE [LARGE SCALE GENOMIC DNA]</scope>
    <source>
        <strain evidence="2 3">GABEKP28</strain>
    </source>
</reference>
<dbReference type="PANTHER" id="PTHR39168:SF1">
    <property type="entry name" value="TRANSCRIPTIONAL REGULATORY PROTEIN"/>
    <property type="match status" value="1"/>
</dbReference>
<dbReference type="PANTHER" id="PTHR39168">
    <property type="entry name" value="TRANSCRIPTIONAL REGULATOR-RELATED"/>
    <property type="match status" value="1"/>
</dbReference>
<protein>
    <submittedName>
        <fullName evidence="2">Winged helix-turn-helix domain-containing protein</fullName>
    </submittedName>
</protein>
<dbReference type="SUPFAM" id="SSF46785">
    <property type="entry name" value="Winged helix' DNA-binding domain"/>
    <property type="match status" value="1"/>
</dbReference>
<dbReference type="RefSeq" id="WP_269950722.1">
    <property type="nucleotide sequence ID" value="NZ_CP104760.1"/>
</dbReference>
<dbReference type="EMBL" id="CP104760">
    <property type="protein sequence ID" value="WBG93455.1"/>
    <property type="molecule type" value="Genomic_DNA"/>
</dbReference>
<dbReference type="GO" id="GO:0003677">
    <property type="term" value="F:DNA binding"/>
    <property type="evidence" value="ECO:0007669"/>
    <property type="project" value="TreeGrafter"/>
</dbReference>
<dbReference type="InterPro" id="IPR036388">
    <property type="entry name" value="WH-like_DNA-bd_sf"/>
</dbReference>
<dbReference type="InterPro" id="IPR011991">
    <property type="entry name" value="ArsR-like_HTH"/>
</dbReference>
<dbReference type="InterPro" id="IPR052543">
    <property type="entry name" value="HTH_Metal-responsive_Reg"/>
</dbReference>
<dbReference type="GO" id="GO:0046686">
    <property type="term" value="P:response to cadmium ion"/>
    <property type="evidence" value="ECO:0007669"/>
    <property type="project" value="TreeGrafter"/>
</dbReference>
<dbReference type="InterPro" id="IPR036390">
    <property type="entry name" value="WH_DNA-bd_sf"/>
</dbReference>
<dbReference type="AlphaFoldDB" id="A0AAJ5UCJ3"/>
<dbReference type="KEGG" id="kpie:N5580_21080"/>
<sequence>MFNKNVLNQLAIALGNQRRLEMLVLMMEGRYFTAKELAYGTGLLPSAATAHLKALVDSGLVKTFKQGKFKYFTLSSSDVASVVESVMYLASSKGIHRKLPENEICQARYCFNHLAGHLGVLIYQKLLELHYIQTEGHSKTIHLTSNGADWFSYHNLLPAGPESIPEKVAIQCMDWTERVPHLGGFLGNILADRFVKSEWIIKKKNSRAVFVTKVGKTNLNRIFGTSDLF</sequence>
<dbReference type="Pfam" id="PF01022">
    <property type="entry name" value="HTH_5"/>
    <property type="match status" value="1"/>
</dbReference>
<dbReference type="Proteomes" id="UP001211544">
    <property type="component" value="Plasmid pGABEKP28_2"/>
</dbReference>
<dbReference type="GO" id="GO:0032791">
    <property type="term" value="F:lead ion binding"/>
    <property type="evidence" value="ECO:0007669"/>
    <property type="project" value="TreeGrafter"/>
</dbReference>
<dbReference type="CDD" id="cd00090">
    <property type="entry name" value="HTH_ARSR"/>
    <property type="match status" value="1"/>
</dbReference>
<dbReference type="GO" id="GO:0010288">
    <property type="term" value="P:response to lead ion"/>
    <property type="evidence" value="ECO:0007669"/>
    <property type="project" value="TreeGrafter"/>
</dbReference>
<organism evidence="2 3">
    <name type="scientific">Pantoea piersonii</name>
    <dbReference type="NCBI Taxonomy" id="2364647"/>
    <lineage>
        <taxon>Bacteria</taxon>
        <taxon>Pseudomonadati</taxon>
        <taxon>Pseudomonadota</taxon>
        <taxon>Gammaproteobacteria</taxon>
        <taxon>Enterobacterales</taxon>
        <taxon>Erwiniaceae</taxon>
        <taxon>Pantoea</taxon>
    </lineage>
</organism>
<gene>
    <name evidence="2" type="ORF">N5580_21080</name>
</gene>
<name>A0AAJ5UCJ3_9GAMM</name>
<feature type="domain" description="HTH arsR-type" evidence="1">
    <location>
        <begin position="1"/>
        <end position="94"/>
    </location>
</feature>
<dbReference type="Gene3D" id="1.10.10.10">
    <property type="entry name" value="Winged helix-like DNA-binding domain superfamily/Winged helix DNA-binding domain"/>
    <property type="match status" value="1"/>
</dbReference>
<accession>A0AAJ5UCJ3</accession>
<dbReference type="GO" id="GO:0097063">
    <property type="term" value="F:cadmium ion sensor activity"/>
    <property type="evidence" value="ECO:0007669"/>
    <property type="project" value="TreeGrafter"/>
</dbReference>
<geneLocation type="plasmid" evidence="2 3">
    <name>pGABEKP28_2</name>
</geneLocation>
<dbReference type="SMART" id="SM00418">
    <property type="entry name" value="HTH_ARSR"/>
    <property type="match status" value="1"/>
</dbReference>